<organism evidence="1 2">
    <name type="scientific">Acaulospora colombiana</name>
    <dbReference type="NCBI Taxonomy" id="27376"/>
    <lineage>
        <taxon>Eukaryota</taxon>
        <taxon>Fungi</taxon>
        <taxon>Fungi incertae sedis</taxon>
        <taxon>Mucoromycota</taxon>
        <taxon>Glomeromycotina</taxon>
        <taxon>Glomeromycetes</taxon>
        <taxon>Diversisporales</taxon>
        <taxon>Acaulosporaceae</taxon>
        <taxon>Acaulospora</taxon>
    </lineage>
</organism>
<proteinExistence type="predicted"/>
<feature type="non-terminal residue" evidence="1">
    <location>
        <position position="112"/>
    </location>
</feature>
<name>A0ACA9R575_9GLOM</name>
<evidence type="ECO:0000313" key="1">
    <source>
        <dbReference type="EMBL" id="CAG8777912.1"/>
    </source>
</evidence>
<keyword evidence="2" id="KW-1185">Reference proteome</keyword>
<dbReference type="EMBL" id="CAJVPT010069357">
    <property type="protein sequence ID" value="CAG8777912.1"/>
    <property type="molecule type" value="Genomic_DNA"/>
</dbReference>
<accession>A0ACA9R575</accession>
<comment type="caution">
    <text evidence="1">The sequence shown here is derived from an EMBL/GenBank/DDBJ whole genome shotgun (WGS) entry which is preliminary data.</text>
</comment>
<protein>
    <submittedName>
        <fullName evidence="1">2857_t:CDS:1</fullName>
    </submittedName>
</protein>
<dbReference type="Proteomes" id="UP000789525">
    <property type="component" value="Unassembled WGS sequence"/>
</dbReference>
<evidence type="ECO:0000313" key="2">
    <source>
        <dbReference type="Proteomes" id="UP000789525"/>
    </source>
</evidence>
<gene>
    <name evidence="1" type="ORF">ACOLOM_LOCUS14185</name>
</gene>
<reference evidence="1" key="1">
    <citation type="submission" date="2021-06" db="EMBL/GenBank/DDBJ databases">
        <authorList>
            <person name="Kallberg Y."/>
            <person name="Tangrot J."/>
            <person name="Rosling A."/>
        </authorList>
    </citation>
    <scope>NUCLEOTIDE SEQUENCE</scope>
    <source>
        <strain evidence="1">CL356</strain>
    </source>
</reference>
<sequence length="112" mass="12931">MPESAEPESIADIVEVVYEQCWTEFYQWEPEYCKQRLKDLRESQPARDWFEDWSETEDWDPNDIASSEPIYSSYQSARIEIASVSIGVQHNGSSEPTTTMAPMVKISTNFPS</sequence>